<keyword evidence="2" id="KW-1185">Reference proteome</keyword>
<dbReference type="EMBL" id="JACLAX010000006">
    <property type="protein sequence ID" value="MBC2669123.1"/>
    <property type="molecule type" value="Genomic_DNA"/>
</dbReference>
<sequence length="116" mass="11986">MPRRRQRAVAAHAVLVLATLLVCLLMPRRDGGLLLVPLGQAPTGTLARLDDLGGLALLGPGPWQGTFLARTAGEPGLTRLLAAGILPLAVPQALCTAPAPARRAPARPLSPRGFHG</sequence>
<dbReference type="AlphaFoldDB" id="A0A7X1FY69"/>
<organism evidence="1 2">
    <name type="scientific">Novosphingobium piscinae</name>
    <dbReference type="NCBI Taxonomy" id="1507448"/>
    <lineage>
        <taxon>Bacteria</taxon>
        <taxon>Pseudomonadati</taxon>
        <taxon>Pseudomonadota</taxon>
        <taxon>Alphaproteobacteria</taxon>
        <taxon>Sphingomonadales</taxon>
        <taxon>Sphingomonadaceae</taxon>
        <taxon>Novosphingobium</taxon>
    </lineage>
</organism>
<accession>A0A7X1FY69</accession>
<reference evidence="1 2" key="1">
    <citation type="submission" date="2020-08" db="EMBL/GenBank/DDBJ databases">
        <title>The genome sequence of type strain Novosphingobium piscinae KCTC 42194.</title>
        <authorList>
            <person name="Liu Y."/>
        </authorList>
    </citation>
    <scope>NUCLEOTIDE SEQUENCE [LARGE SCALE GENOMIC DNA]</scope>
    <source>
        <strain evidence="1 2">KCTC 42194</strain>
    </source>
</reference>
<comment type="caution">
    <text evidence="1">The sequence shown here is derived from an EMBL/GenBank/DDBJ whole genome shotgun (WGS) entry which is preliminary data.</text>
</comment>
<name>A0A7X1FY69_9SPHN</name>
<proteinExistence type="predicted"/>
<gene>
    <name evidence="1" type="ORF">H7F53_08205</name>
</gene>
<protein>
    <submittedName>
        <fullName evidence="1">Uncharacterized protein</fullName>
    </submittedName>
</protein>
<evidence type="ECO:0000313" key="1">
    <source>
        <dbReference type="EMBL" id="MBC2669123.1"/>
    </source>
</evidence>
<dbReference type="RefSeq" id="WP_185679005.1">
    <property type="nucleotide sequence ID" value="NZ_JACLAX010000006.1"/>
</dbReference>
<evidence type="ECO:0000313" key="2">
    <source>
        <dbReference type="Proteomes" id="UP000551327"/>
    </source>
</evidence>
<dbReference type="Proteomes" id="UP000551327">
    <property type="component" value="Unassembled WGS sequence"/>
</dbReference>